<comment type="caution">
    <text evidence="1">The sequence shown here is derived from an EMBL/GenBank/DDBJ whole genome shotgun (WGS) entry which is preliminary data.</text>
</comment>
<dbReference type="EMBL" id="NMQU01000106">
    <property type="protein sequence ID" value="OXM45225.1"/>
    <property type="molecule type" value="Genomic_DNA"/>
</dbReference>
<proteinExistence type="predicted"/>
<sequence>MEDRGDGAFVLVPAQVPKGPLVEALPYSLADALRQHNKAHPAEEQIRLRMALHAGEVAFDDQGVTAPSINRAFRLIEARPVKKALRESPGVLVVITSEWFFDEVVRHSGVVDPATFRQVQVAVKETSTTGWIFRPDHPYPVGHDLVGPPVGLLRIARAT</sequence>
<evidence type="ECO:0000313" key="1">
    <source>
        <dbReference type="EMBL" id="OXM45225.1"/>
    </source>
</evidence>
<dbReference type="InterPro" id="IPR029787">
    <property type="entry name" value="Nucleotide_cyclase"/>
</dbReference>
<dbReference type="Gene3D" id="3.30.70.1230">
    <property type="entry name" value="Nucleotide cyclase"/>
    <property type="match status" value="1"/>
</dbReference>
<dbReference type="Proteomes" id="UP000215563">
    <property type="component" value="Unassembled WGS sequence"/>
</dbReference>
<name>A0A229RF62_AMYAL</name>
<reference evidence="1 2" key="1">
    <citation type="submission" date="2017-07" db="EMBL/GenBank/DDBJ databases">
        <title>Amycolatopsis alba DSM 44262 Genome sequencing and assembly.</title>
        <authorList>
            <person name="Kaur N."/>
            <person name="Mayilraj S."/>
        </authorList>
    </citation>
    <scope>NUCLEOTIDE SEQUENCE [LARGE SCALE GENOMIC DNA]</scope>
    <source>
        <strain evidence="1 2">DSM 44262</strain>
    </source>
</reference>
<evidence type="ECO:0000313" key="2">
    <source>
        <dbReference type="Proteomes" id="UP000215563"/>
    </source>
</evidence>
<protein>
    <submittedName>
        <fullName evidence="1">Uncharacterized protein</fullName>
    </submittedName>
</protein>
<organism evidence="1 2">
    <name type="scientific">Amycolatopsis alba DSM 44262</name>
    <dbReference type="NCBI Taxonomy" id="1125972"/>
    <lineage>
        <taxon>Bacteria</taxon>
        <taxon>Bacillati</taxon>
        <taxon>Actinomycetota</taxon>
        <taxon>Actinomycetes</taxon>
        <taxon>Pseudonocardiales</taxon>
        <taxon>Pseudonocardiaceae</taxon>
        <taxon>Amycolatopsis</taxon>
    </lineage>
</organism>
<dbReference type="AlphaFoldDB" id="A0A229RF62"/>
<accession>A0A229RF62</accession>
<gene>
    <name evidence="1" type="ORF">CFP75_32055</name>
</gene>
<keyword evidence="2" id="KW-1185">Reference proteome</keyword>